<reference evidence="1 2" key="1">
    <citation type="submission" date="2014-04" db="EMBL/GenBank/DDBJ databases">
        <title>Evolutionary Origins and Diversification of the Mycorrhizal Mutualists.</title>
        <authorList>
            <consortium name="DOE Joint Genome Institute"/>
            <consortium name="Mycorrhizal Genomics Consortium"/>
            <person name="Kohler A."/>
            <person name="Kuo A."/>
            <person name="Nagy L.G."/>
            <person name="Floudas D."/>
            <person name="Copeland A."/>
            <person name="Barry K.W."/>
            <person name="Cichocki N."/>
            <person name="Veneault-Fourrey C."/>
            <person name="LaButti K."/>
            <person name="Lindquist E.A."/>
            <person name="Lipzen A."/>
            <person name="Lundell T."/>
            <person name="Morin E."/>
            <person name="Murat C."/>
            <person name="Riley R."/>
            <person name="Ohm R."/>
            <person name="Sun H."/>
            <person name="Tunlid A."/>
            <person name="Henrissat B."/>
            <person name="Grigoriev I.V."/>
            <person name="Hibbett D.S."/>
            <person name="Martin F."/>
        </authorList>
    </citation>
    <scope>NUCLEOTIDE SEQUENCE [LARGE SCALE GENOMIC DNA]</scope>
    <source>
        <strain evidence="1 2">Koide BX008</strain>
    </source>
</reference>
<keyword evidence="2" id="KW-1185">Reference proteome</keyword>
<dbReference type="EMBL" id="KN818338">
    <property type="protein sequence ID" value="KIL58440.1"/>
    <property type="molecule type" value="Genomic_DNA"/>
</dbReference>
<evidence type="ECO:0000313" key="1">
    <source>
        <dbReference type="EMBL" id="KIL58440.1"/>
    </source>
</evidence>
<evidence type="ECO:0000313" key="2">
    <source>
        <dbReference type="Proteomes" id="UP000054549"/>
    </source>
</evidence>
<sequence length="99" mass="11217">MVQENNKRVTGATMATNLIQCFKQENNMLHYLNNGRSKGVRNSKSLIHILGFQIAYDVGWIHLILGRLSIACIEATKILKGLPKAEGNDRHFELCAYWS</sequence>
<dbReference type="AlphaFoldDB" id="A0A0C2S6S2"/>
<protein>
    <submittedName>
        <fullName evidence="1">Uncharacterized protein</fullName>
    </submittedName>
</protein>
<proteinExistence type="predicted"/>
<accession>A0A0C2S6S2</accession>
<dbReference type="HOGENOM" id="CLU_2319786_0_0_1"/>
<dbReference type="InParanoid" id="A0A0C2S6S2"/>
<organism evidence="1 2">
    <name type="scientific">Amanita muscaria (strain Koide BX008)</name>
    <dbReference type="NCBI Taxonomy" id="946122"/>
    <lineage>
        <taxon>Eukaryota</taxon>
        <taxon>Fungi</taxon>
        <taxon>Dikarya</taxon>
        <taxon>Basidiomycota</taxon>
        <taxon>Agaricomycotina</taxon>
        <taxon>Agaricomycetes</taxon>
        <taxon>Agaricomycetidae</taxon>
        <taxon>Agaricales</taxon>
        <taxon>Pluteineae</taxon>
        <taxon>Amanitaceae</taxon>
        <taxon>Amanita</taxon>
    </lineage>
</organism>
<name>A0A0C2S6S2_AMAMK</name>
<gene>
    <name evidence="1" type="ORF">M378DRAFT_170607</name>
</gene>
<dbReference type="Proteomes" id="UP000054549">
    <property type="component" value="Unassembled WGS sequence"/>
</dbReference>